<proteinExistence type="predicted"/>
<feature type="compositionally biased region" description="Polar residues" evidence="1">
    <location>
        <begin position="37"/>
        <end position="48"/>
    </location>
</feature>
<evidence type="ECO:0000313" key="2">
    <source>
        <dbReference type="EMBL" id="KAF7325408.1"/>
    </source>
</evidence>
<gene>
    <name evidence="2" type="ORF">MVEN_02625800</name>
</gene>
<feature type="region of interest" description="Disordered" evidence="1">
    <location>
        <begin position="382"/>
        <end position="402"/>
    </location>
</feature>
<dbReference type="OrthoDB" id="3244156at2759"/>
<feature type="compositionally biased region" description="Low complexity" evidence="1">
    <location>
        <begin position="390"/>
        <end position="402"/>
    </location>
</feature>
<keyword evidence="3" id="KW-1185">Reference proteome</keyword>
<evidence type="ECO:0000256" key="1">
    <source>
        <dbReference type="SAM" id="MobiDB-lite"/>
    </source>
</evidence>
<dbReference type="EMBL" id="JACAZI010000050">
    <property type="protein sequence ID" value="KAF7325408.1"/>
    <property type="molecule type" value="Genomic_DNA"/>
</dbReference>
<dbReference type="AlphaFoldDB" id="A0A8H6TU79"/>
<evidence type="ECO:0000313" key="3">
    <source>
        <dbReference type="Proteomes" id="UP000620124"/>
    </source>
</evidence>
<sequence>MQEQIRISSPRAPRSSHHRSSSTRTSPRQRDRVRSVGGNSSNQPNYDGSKQPALVPENLNDDRDTFNVDPTSGTLEAGGETYQPHIEPAGRRNFVGGFIGGMRKALQRNNNRMPPEQGIAYPEPAVVHEEETQYEPVPRTEPEMQPVGPIPGTPYIPPPLSDGRHTASSEVHYAADPAQYTSVSADEEYLEREPHRRQESSSSYSETVHAATTQEHYEGTTIVNHDMVLAAQLGSPEFVEPQPASDYAKMDSPPRSEASFGSYLTRLHRFFQTINDMPWIAPDRVTVDYIPGKARQQTQGPTPRPRPARRPIISWYNSNVPQGSIDLLSSGTPTSHLAEFPQAKAMVMATPSARYTDVVYANNIPVPTTPAGPPLMAHTPHRAGHGDADPPAARPCAAAQPRPRCCGGGGRRGPVLLPALSQRIRPVRPALGRDDADVYRVVRRAVYPTPRTTYPAASTACVGGAIV</sequence>
<organism evidence="2 3">
    <name type="scientific">Mycena venus</name>
    <dbReference type="NCBI Taxonomy" id="2733690"/>
    <lineage>
        <taxon>Eukaryota</taxon>
        <taxon>Fungi</taxon>
        <taxon>Dikarya</taxon>
        <taxon>Basidiomycota</taxon>
        <taxon>Agaricomycotina</taxon>
        <taxon>Agaricomycetes</taxon>
        <taxon>Agaricomycetidae</taxon>
        <taxon>Agaricales</taxon>
        <taxon>Marasmiineae</taxon>
        <taxon>Mycenaceae</taxon>
        <taxon>Mycena</taxon>
    </lineage>
</organism>
<dbReference type="Proteomes" id="UP000620124">
    <property type="component" value="Unassembled WGS sequence"/>
</dbReference>
<feature type="region of interest" description="Disordered" evidence="1">
    <location>
        <begin position="1"/>
        <end position="89"/>
    </location>
</feature>
<name>A0A8H6TU79_9AGAR</name>
<protein>
    <submittedName>
        <fullName evidence="2">Uncharacterized protein</fullName>
    </submittedName>
</protein>
<comment type="caution">
    <text evidence="2">The sequence shown here is derived from an EMBL/GenBank/DDBJ whole genome shotgun (WGS) entry which is preliminary data.</text>
</comment>
<feature type="region of interest" description="Disordered" evidence="1">
    <location>
        <begin position="186"/>
        <end position="206"/>
    </location>
</feature>
<reference evidence="2" key="1">
    <citation type="submission" date="2020-05" db="EMBL/GenBank/DDBJ databases">
        <title>Mycena genomes resolve the evolution of fungal bioluminescence.</title>
        <authorList>
            <person name="Tsai I.J."/>
        </authorList>
    </citation>
    <scope>NUCLEOTIDE SEQUENCE</scope>
    <source>
        <strain evidence="2">CCC161011</strain>
    </source>
</reference>
<accession>A0A8H6TU79</accession>
<feature type="compositionally biased region" description="Low complexity" evidence="1">
    <location>
        <begin position="1"/>
        <end position="13"/>
    </location>
</feature>